<evidence type="ECO:0000259" key="6">
    <source>
        <dbReference type="Pfam" id="PF00732"/>
    </source>
</evidence>
<accession>A0ABS7PYJ8</accession>
<dbReference type="PANTHER" id="PTHR11552:SF147">
    <property type="entry name" value="CHOLINE DEHYDROGENASE, MITOCHONDRIAL"/>
    <property type="match status" value="1"/>
</dbReference>
<evidence type="ECO:0000256" key="2">
    <source>
        <dbReference type="ARBA" id="ARBA00010790"/>
    </source>
</evidence>
<protein>
    <submittedName>
        <fullName evidence="8">GMC family oxidoreductase N-terminal domain-containing protein</fullName>
    </submittedName>
</protein>
<evidence type="ECO:0000256" key="5">
    <source>
        <dbReference type="SAM" id="MobiDB-lite"/>
    </source>
</evidence>
<evidence type="ECO:0000256" key="3">
    <source>
        <dbReference type="ARBA" id="ARBA00022630"/>
    </source>
</evidence>
<evidence type="ECO:0000256" key="4">
    <source>
        <dbReference type="ARBA" id="ARBA00022827"/>
    </source>
</evidence>
<dbReference type="SUPFAM" id="SSF51905">
    <property type="entry name" value="FAD/NAD(P)-binding domain"/>
    <property type="match status" value="1"/>
</dbReference>
<dbReference type="PANTHER" id="PTHR11552">
    <property type="entry name" value="GLUCOSE-METHANOL-CHOLINE GMC OXIDOREDUCTASE"/>
    <property type="match status" value="1"/>
</dbReference>
<comment type="caution">
    <text evidence="8">The sequence shown here is derived from an EMBL/GenBank/DDBJ whole genome shotgun (WGS) entry which is preliminary data.</text>
</comment>
<evidence type="ECO:0000313" key="9">
    <source>
        <dbReference type="Proteomes" id="UP000706039"/>
    </source>
</evidence>
<organism evidence="8 9">
    <name type="scientific">Sphingomonas colocasiae</name>
    <dbReference type="NCBI Taxonomy" id="1848973"/>
    <lineage>
        <taxon>Bacteria</taxon>
        <taxon>Pseudomonadati</taxon>
        <taxon>Pseudomonadota</taxon>
        <taxon>Alphaproteobacteria</taxon>
        <taxon>Sphingomonadales</taxon>
        <taxon>Sphingomonadaceae</taxon>
        <taxon>Sphingomonas</taxon>
    </lineage>
</organism>
<evidence type="ECO:0000256" key="1">
    <source>
        <dbReference type="ARBA" id="ARBA00001974"/>
    </source>
</evidence>
<dbReference type="Proteomes" id="UP000706039">
    <property type="component" value="Unassembled WGS sequence"/>
</dbReference>
<keyword evidence="3" id="KW-0285">Flavoprotein</keyword>
<dbReference type="SUPFAM" id="SSF54373">
    <property type="entry name" value="FAD-linked reductases, C-terminal domain"/>
    <property type="match status" value="1"/>
</dbReference>
<dbReference type="Gene3D" id="3.30.410.40">
    <property type="match status" value="2"/>
</dbReference>
<reference evidence="8 9" key="1">
    <citation type="submission" date="2021-08" db="EMBL/GenBank/DDBJ databases">
        <authorList>
            <person name="Tuo L."/>
        </authorList>
    </citation>
    <scope>NUCLEOTIDE SEQUENCE [LARGE SCALE GENOMIC DNA]</scope>
    <source>
        <strain evidence="8 9">JCM 31229</strain>
    </source>
</reference>
<keyword evidence="4" id="KW-0274">FAD</keyword>
<sequence length="571" mass="61759">MTSIDYIIVGAGSAGCVLASRLSEDPRLNVLLIEAGRDLAPGQEPAEFLDMYPGIVAFDSANHWSSIRARALPMTGNDLSSEPAPKRYDQPKVVGGGSSINGQAANRGTREDYDEWADMGATGWSWDTVLPYFRKLERDLDFGGPMHGSDGPIPIHRIPRAHWPEFTRATEQALLARGFPAIADQNGSFEDGVFPLTLSNDGRHRVSTARGYLTQSVRNRPNLRIMSGTEISGLLRRGNRVIGVSIGRGEEAAEILARETVICAGALQSPAILMRAGIGAAPRLHALGIEICADRPGVGQNLQEHPGVSLSALIRPHARLGGKTRRHSHIGLRYSSRIDGCEAGDMFAMVATKSAWHPLGERIGTLLYWINKPYSRGFVDIEDADGSSGPIANFNWFSDPRDLDRLVASTVMMAAVAASPELAPHIVSPAPSSYSGWAKRLGRRSLFNYLMTAPVALLLDAIPALQPAFVKTFIGGGRTLDTFVKDRAAIEAFVRAGVFGQWHPSGTCRMGAATDRQAVTSPDDGRVHGVEGLRVVDASLMPSIPRANLNIPVIMIAERMADQIRRRQVSQ</sequence>
<dbReference type="InterPro" id="IPR036188">
    <property type="entry name" value="FAD/NAD-bd_sf"/>
</dbReference>
<evidence type="ECO:0000313" key="8">
    <source>
        <dbReference type="EMBL" id="MBY8826393.1"/>
    </source>
</evidence>
<feature type="domain" description="Glucose-methanol-choline oxidoreductase N-terminal" evidence="6">
    <location>
        <begin position="5"/>
        <end position="306"/>
    </location>
</feature>
<feature type="domain" description="Glucose-methanol-choline oxidoreductase C-terminal" evidence="7">
    <location>
        <begin position="373"/>
        <end position="557"/>
    </location>
</feature>
<keyword evidence="9" id="KW-1185">Reference proteome</keyword>
<proteinExistence type="inferred from homology"/>
<dbReference type="EMBL" id="JAINVV010000017">
    <property type="protein sequence ID" value="MBY8826393.1"/>
    <property type="molecule type" value="Genomic_DNA"/>
</dbReference>
<dbReference type="InterPro" id="IPR012132">
    <property type="entry name" value="GMC_OxRdtase"/>
</dbReference>
<comment type="cofactor">
    <cofactor evidence="1">
        <name>FAD</name>
        <dbReference type="ChEBI" id="CHEBI:57692"/>
    </cofactor>
</comment>
<evidence type="ECO:0000259" key="7">
    <source>
        <dbReference type="Pfam" id="PF05199"/>
    </source>
</evidence>
<name>A0ABS7PYJ8_9SPHN</name>
<gene>
    <name evidence="8" type="ORF">K7G82_29080</name>
</gene>
<dbReference type="Gene3D" id="3.50.50.60">
    <property type="entry name" value="FAD/NAD(P)-binding domain"/>
    <property type="match status" value="2"/>
</dbReference>
<dbReference type="InterPro" id="IPR007867">
    <property type="entry name" value="GMC_OxRtase_C"/>
</dbReference>
<dbReference type="Pfam" id="PF00732">
    <property type="entry name" value="GMC_oxred_N"/>
    <property type="match status" value="1"/>
</dbReference>
<dbReference type="InterPro" id="IPR000172">
    <property type="entry name" value="GMC_OxRdtase_N"/>
</dbReference>
<comment type="similarity">
    <text evidence="2">Belongs to the GMC oxidoreductase family.</text>
</comment>
<dbReference type="PIRSF" id="PIRSF000137">
    <property type="entry name" value="Alcohol_oxidase"/>
    <property type="match status" value="1"/>
</dbReference>
<dbReference type="RefSeq" id="WP_222994003.1">
    <property type="nucleotide sequence ID" value="NZ_JAINVV010000017.1"/>
</dbReference>
<dbReference type="Pfam" id="PF05199">
    <property type="entry name" value="GMC_oxred_C"/>
    <property type="match status" value="1"/>
</dbReference>
<feature type="region of interest" description="Disordered" evidence="5">
    <location>
        <begin position="78"/>
        <end position="110"/>
    </location>
</feature>